<dbReference type="InterPro" id="IPR036278">
    <property type="entry name" value="Sialidase_sf"/>
</dbReference>
<organism evidence="1">
    <name type="scientific">hydrothermal vent metagenome</name>
    <dbReference type="NCBI Taxonomy" id="652676"/>
    <lineage>
        <taxon>unclassified sequences</taxon>
        <taxon>metagenomes</taxon>
        <taxon>ecological metagenomes</taxon>
    </lineage>
</organism>
<evidence type="ECO:0000313" key="1">
    <source>
        <dbReference type="EMBL" id="VAX11438.1"/>
    </source>
</evidence>
<accession>A0A3B1BJ33</accession>
<dbReference type="CDD" id="cd15482">
    <property type="entry name" value="Sialidase_non-viral"/>
    <property type="match status" value="1"/>
</dbReference>
<gene>
    <name evidence="1" type="ORF">MNBD_GAMMA26-2507</name>
</gene>
<dbReference type="SUPFAM" id="SSF50939">
    <property type="entry name" value="Sialidases"/>
    <property type="match status" value="1"/>
</dbReference>
<protein>
    <submittedName>
        <fullName evidence="1">Operon 2450 Gene 2 signal peptide protein Nitrosomon as europaea ATCC 19718 gi</fullName>
    </submittedName>
</protein>
<dbReference type="Gene3D" id="2.120.10.10">
    <property type="match status" value="1"/>
</dbReference>
<dbReference type="AlphaFoldDB" id="A0A3B1BJ33"/>
<sequence>MLPSPNCGLTPTPAFSKDGKLWVVFVQNNHLYVTHSDDLGQTFAPPVAVNRVPEVIYHDGENRPKLAIGPQGDMYVSWIHRATGRFAGHVRFARSLDGAKIFDQPLTVNDDLAPISHRFDSMVVDSQGRIYIAWIDKRDLVQAKKSGKAYVGAAIYYALSENRGESFAFNRKVADHSCECCRIAMAPDSDGRVVALWRHVYPVNIRDHAITRLGVDTLPVRATDDGWVVDGCPHHGPDLALGGKDKAHMAWFTQGEKNRGIMYGRFNLATNTLETQHSIDASSTASRPQIAVISSQVFAVWKSFNGTATELRVKTSSDDGVSWSISRILAETADGSDYPLLINRGDELFASWHTRTEGYRLIPVTLNAPK</sequence>
<dbReference type="EMBL" id="UOFX01000085">
    <property type="protein sequence ID" value="VAX11438.1"/>
    <property type="molecule type" value="Genomic_DNA"/>
</dbReference>
<reference evidence="1" key="1">
    <citation type="submission" date="2018-06" db="EMBL/GenBank/DDBJ databases">
        <authorList>
            <person name="Zhirakovskaya E."/>
        </authorList>
    </citation>
    <scope>NUCLEOTIDE SEQUENCE</scope>
</reference>
<name>A0A3B1BJ33_9ZZZZ</name>
<proteinExistence type="predicted"/>